<evidence type="ECO:0000259" key="3">
    <source>
        <dbReference type="Pfam" id="PF25876"/>
    </source>
</evidence>
<dbReference type="PANTHER" id="PTHR30158">
    <property type="entry name" value="ACRA/E-RELATED COMPONENT OF DRUG EFFLUX TRANSPORTER"/>
    <property type="match status" value="1"/>
</dbReference>
<dbReference type="Pfam" id="PF25944">
    <property type="entry name" value="Beta-barrel_RND"/>
    <property type="match status" value="1"/>
</dbReference>
<protein>
    <submittedName>
        <fullName evidence="7">Uncharacterized protein</fullName>
    </submittedName>
</protein>
<dbReference type="InterPro" id="IPR058625">
    <property type="entry name" value="MdtA-like_BSH"/>
</dbReference>
<dbReference type="GO" id="GO:0046677">
    <property type="term" value="P:response to antibiotic"/>
    <property type="evidence" value="ECO:0007669"/>
    <property type="project" value="TreeGrafter"/>
</dbReference>
<dbReference type="SUPFAM" id="SSF111369">
    <property type="entry name" value="HlyD-like secretion proteins"/>
    <property type="match status" value="1"/>
</dbReference>
<evidence type="ECO:0000256" key="1">
    <source>
        <dbReference type="ARBA" id="ARBA00004196"/>
    </source>
</evidence>
<dbReference type="Pfam" id="PF25917">
    <property type="entry name" value="BSH_RND"/>
    <property type="match status" value="1"/>
</dbReference>
<keyword evidence="8" id="KW-1185">Reference proteome</keyword>
<dbReference type="GO" id="GO:0005886">
    <property type="term" value="C:plasma membrane"/>
    <property type="evidence" value="ECO:0007669"/>
    <property type="project" value="TreeGrafter"/>
</dbReference>
<evidence type="ECO:0000313" key="8">
    <source>
        <dbReference type="Proteomes" id="UP000239089"/>
    </source>
</evidence>
<dbReference type="InterPro" id="IPR058624">
    <property type="entry name" value="MdtA-like_HH"/>
</dbReference>
<feature type="domain" description="Multidrug resistance protein MdtA-like C-terminal permuted SH3" evidence="6">
    <location>
        <begin position="288"/>
        <end position="345"/>
    </location>
</feature>
<evidence type="ECO:0000256" key="2">
    <source>
        <dbReference type="ARBA" id="ARBA00009477"/>
    </source>
</evidence>
<dbReference type="NCBIfam" id="TIGR01730">
    <property type="entry name" value="RND_mfp"/>
    <property type="match status" value="1"/>
</dbReference>
<dbReference type="Gene3D" id="2.40.420.20">
    <property type="match status" value="1"/>
</dbReference>
<dbReference type="EMBL" id="NHSJ01000103">
    <property type="protein sequence ID" value="PPQ28789.1"/>
    <property type="molecule type" value="Genomic_DNA"/>
</dbReference>
<reference evidence="7 8" key="1">
    <citation type="journal article" date="2018" name="Arch. Microbiol.">
        <title>New insights into the metabolic potential of the phototrophic purple bacterium Rhodopila globiformis DSM 161(T) from its draft genome sequence and evidence for a vanadium-dependent nitrogenase.</title>
        <authorList>
            <person name="Imhoff J.F."/>
            <person name="Rahn T."/>
            <person name="Kunzel S."/>
            <person name="Neulinger S.C."/>
        </authorList>
    </citation>
    <scope>NUCLEOTIDE SEQUENCE [LARGE SCALE GENOMIC DNA]</scope>
    <source>
        <strain evidence="7 8">DSM 16996</strain>
    </source>
</reference>
<dbReference type="Gene3D" id="2.40.50.100">
    <property type="match status" value="1"/>
</dbReference>
<evidence type="ECO:0000259" key="5">
    <source>
        <dbReference type="Pfam" id="PF25944"/>
    </source>
</evidence>
<dbReference type="Pfam" id="PF25876">
    <property type="entry name" value="HH_MFP_RND"/>
    <property type="match status" value="1"/>
</dbReference>
<sequence>MAAQLSTLRLTILTLLAAALVPSAALCGEPVRVGVVIAEKRDFARDIEGVGRVSAQEKVEIRARVKGVLKAVKFVDGQAVKAGDPLYEIEPDLFNADLALAQGALARAEASKMLADLQFKRAQELLARQVGTVVQRDQAAAAVQEAEAVIAGARANLDLAKANLGFATIAAPITGRIGMSAVTAGNMVGPDGVLATIVNPDPIRVVFAVSTRDFARLSDSPDFKTLAVTLTLPDGSAYGDSGRIDFVDVRADPAAETVALRGVFPNALERLKDGQTVRALISDKPKTAIAVPRAALLTDKQGAFVLIVAEGKVLSRRVRVEGESGADALVAEGLAGGEAVIVEGQSKTSPGDIVTTVLAGKGGG</sequence>
<comment type="subcellular location">
    <subcellularLocation>
        <location evidence="1">Cell envelope</location>
    </subcellularLocation>
</comment>
<name>A0A2S6N2F5_9HYPH</name>
<dbReference type="GO" id="GO:0030313">
    <property type="term" value="C:cell envelope"/>
    <property type="evidence" value="ECO:0007669"/>
    <property type="project" value="UniProtKB-SubCell"/>
</dbReference>
<dbReference type="Proteomes" id="UP000239089">
    <property type="component" value="Unassembled WGS sequence"/>
</dbReference>
<accession>A0A2S6N2F5</accession>
<dbReference type="InterPro" id="IPR058626">
    <property type="entry name" value="MdtA-like_b-barrel"/>
</dbReference>
<dbReference type="InterPro" id="IPR058627">
    <property type="entry name" value="MdtA-like_C"/>
</dbReference>
<dbReference type="RefSeq" id="WP_104509050.1">
    <property type="nucleotide sequence ID" value="NZ_JACIGC010000003.1"/>
</dbReference>
<dbReference type="Gene3D" id="1.10.287.470">
    <property type="entry name" value="Helix hairpin bin"/>
    <property type="match status" value="1"/>
</dbReference>
<dbReference type="Gene3D" id="2.40.30.170">
    <property type="match status" value="1"/>
</dbReference>
<feature type="domain" description="Multidrug resistance protein MdtA-like barrel-sandwich hybrid" evidence="4">
    <location>
        <begin position="57"/>
        <end position="189"/>
    </location>
</feature>
<feature type="domain" description="Multidrug resistance protein MdtA-like beta-barrel" evidence="5">
    <location>
        <begin position="202"/>
        <end position="282"/>
    </location>
</feature>
<proteinExistence type="inferred from homology"/>
<dbReference type="Pfam" id="PF25967">
    <property type="entry name" value="RND-MFP_C"/>
    <property type="match status" value="1"/>
</dbReference>
<evidence type="ECO:0000313" key="7">
    <source>
        <dbReference type="EMBL" id="PPQ28789.1"/>
    </source>
</evidence>
<organism evidence="7 8">
    <name type="scientific">Rhodoblastus sphagnicola</name>
    <dbReference type="NCBI Taxonomy" id="333368"/>
    <lineage>
        <taxon>Bacteria</taxon>
        <taxon>Pseudomonadati</taxon>
        <taxon>Pseudomonadota</taxon>
        <taxon>Alphaproteobacteria</taxon>
        <taxon>Hyphomicrobiales</taxon>
        <taxon>Rhodoblastaceae</taxon>
        <taxon>Rhodoblastus</taxon>
    </lineage>
</organism>
<feature type="domain" description="Multidrug resistance protein MdtA-like alpha-helical hairpin" evidence="3">
    <location>
        <begin position="98"/>
        <end position="166"/>
    </location>
</feature>
<gene>
    <name evidence="7" type="ORF">CCR94_17035</name>
</gene>
<dbReference type="GO" id="GO:0022857">
    <property type="term" value="F:transmembrane transporter activity"/>
    <property type="evidence" value="ECO:0007669"/>
    <property type="project" value="InterPro"/>
</dbReference>
<dbReference type="InterPro" id="IPR006143">
    <property type="entry name" value="RND_pump_MFP"/>
</dbReference>
<comment type="similarity">
    <text evidence="2">Belongs to the membrane fusion protein (MFP) (TC 8.A.1) family.</text>
</comment>
<evidence type="ECO:0000259" key="6">
    <source>
        <dbReference type="Pfam" id="PF25967"/>
    </source>
</evidence>
<evidence type="ECO:0000259" key="4">
    <source>
        <dbReference type="Pfam" id="PF25917"/>
    </source>
</evidence>
<dbReference type="AlphaFoldDB" id="A0A2S6N2F5"/>
<dbReference type="PANTHER" id="PTHR30158:SF3">
    <property type="entry name" value="MULTIDRUG EFFLUX PUMP SUBUNIT ACRA-RELATED"/>
    <property type="match status" value="1"/>
</dbReference>
<comment type="caution">
    <text evidence="7">The sequence shown here is derived from an EMBL/GenBank/DDBJ whole genome shotgun (WGS) entry which is preliminary data.</text>
</comment>
<dbReference type="OrthoDB" id="9816569at2"/>